<name>A0A5B8V598_9BACT</name>
<dbReference type="RefSeq" id="WP_147187566.1">
    <property type="nucleotide sequence ID" value="NZ_CP042435.1"/>
</dbReference>
<keyword evidence="2" id="KW-1185">Reference proteome</keyword>
<evidence type="ECO:0000313" key="1">
    <source>
        <dbReference type="EMBL" id="QEC65766.1"/>
    </source>
</evidence>
<proteinExistence type="predicted"/>
<dbReference type="Proteomes" id="UP000321533">
    <property type="component" value="Chromosome"/>
</dbReference>
<dbReference type="AlphaFoldDB" id="A0A5B8V598"/>
<sequence length="71" mass="8142">MMPVKLRIENKRTIAQVEDDCIQQLGLLVQISRKSGNVWNTISLTENWTLEEQNNAGKFISSEMKLPPVKE</sequence>
<protein>
    <submittedName>
        <fullName evidence="1">Uncharacterized protein</fullName>
    </submittedName>
</protein>
<dbReference type="KEGG" id="pgin:FRZ67_00015"/>
<evidence type="ECO:0000313" key="2">
    <source>
        <dbReference type="Proteomes" id="UP000321533"/>
    </source>
</evidence>
<reference evidence="1 2" key="1">
    <citation type="journal article" date="2016" name="Int. J. Syst. Evol. Microbiol.">
        <title>Panacibacter ginsenosidivorans gen. nov., sp. nov., with ginsenoside converting activity isolated from soil of a ginseng field.</title>
        <authorList>
            <person name="Siddiqi M.Z."/>
            <person name="Muhammad Shafi S."/>
            <person name="Choi K.D."/>
            <person name="Im W.T."/>
        </authorList>
    </citation>
    <scope>NUCLEOTIDE SEQUENCE [LARGE SCALE GENOMIC DNA]</scope>
    <source>
        <strain evidence="1 2">Gsoil1550</strain>
    </source>
</reference>
<dbReference type="OrthoDB" id="959050at2"/>
<dbReference type="EMBL" id="CP042435">
    <property type="protein sequence ID" value="QEC65766.1"/>
    <property type="molecule type" value="Genomic_DNA"/>
</dbReference>
<accession>A0A5B8V598</accession>
<gene>
    <name evidence="1" type="ORF">FRZ67_00015</name>
</gene>
<organism evidence="1 2">
    <name type="scientific">Panacibacter ginsenosidivorans</name>
    <dbReference type="NCBI Taxonomy" id="1813871"/>
    <lineage>
        <taxon>Bacteria</taxon>
        <taxon>Pseudomonadati</taxon>
        <taxon>Bacteroidota</taxon>
        <taxon>Chitinophagia</taxon>
        <taxon>Chitinophagales</taxon>
        <taxon>Chitinophagaceae</taxon>
        <taxon>Panacibacter</taxon>
    </lineage>
</organism>